<keyword evidence="4" id="KW-1133">Transmembrane helix</keyword>
<dbReference type="PANTHER" id="PTHR13800:SF1">
    <property type="entry name" value="TRANSIENT RECEPTOR POTENTIAL CATION CHANNEL TRPM"/>
    <property type="match status" value="1"/>
</dbReference>
<dbReference type="GO" id="GO:0099604">
    <property type="term" value="F:ligand-gated calcium channel activity"/>
    <property type="evidence" value="ECO:0007669"/>
    <property type="project" value="TreeGrafter"/>
</dbReference>
<gene>
    <name evidence="10" type="ORF">LUA448_LOCUS16667</name>
</gene>
<organism evidence="10 11">
    <name type="scientific">Rotaria socialis</name>
    <dbReference type="NCBI Taxonomy" id="392032"/>
    <lineage>
        <taxon>Eukaryota</taxon>
        <taxon>Metazoa</taxon>
        <taxon>Spiralia</taxon>
        <taxon>Gnathifera</taxon>
        <taxon>Rotifera</taxon>
        <taxon>Eurotatoria</taxon>
        <taxon>Bdelloidea</taxon>
        <taxon>Philodinida</taxon>
        <taxon>Philodinidae</taxon>
        <taxon>Rotaria</taxon>
    </lineage>
</organism>
<feature type="domain" description="TRPM-like" evidence="9">
    <location>
        <begin position="214"/>
        <end position="328"/>
    </location>
</feature>
<dbReference type="EMBL" id="CAJNYD010002077">
    <property type="protein sequence ID" value="CAF3391000.1"/>
    <property type="molecule type" value="Genomic_DNA"/>
</dbReference>
<dbReference type="GO" id="GO:0005886">
    <property type="term" value="C:plasma membrane"/>
    <property type="evidence" value="ECO:0007669"/>
    <property type="project" value="TreeGrafter"/>
</dbReference>
<evidence type="ECO:0000259" key="8">
    <source>
        <dbReference type="Pfam" id="PF18139"/>
    </source>
</evidence>
<sequence length="409" mass="45941">MKLVGDIVPTNPNNSRPTHIIGIATWGCVSNCDQLLVDGSNVGYVKSHSTERGQAPLEPNHTEFIFINDGTRREYGGEIKFRANLERAIAEDFFAPQSPSNVTDSLRSSSRNISTRAESSDPVPVVLLVVEGGPNTVRTAQTDDPLFTIYKYIIQPLIGDLFAIDVALNTGKQASDTRLNIPALSSYCVPCGRNAQRESEAASEVIEIPPIEGYSEFHMDVDKELFLWSVITDRHELNLLFWARCKNKICAALVAALVYRKYAHKNHDNRYYEKADEFEGLAVEILDRFHQSDPNICTKAIIRQISAYGNATWLDLAIKADAKRFIGHRAVQNVLNNIWYGYIDHKQSSVAILLATLMPWFSGFLCYHNKLVKTNDQTTFLENILKDSDLLEPIATTDSTNLLRRSYII</sequence>
<keyword evidence="2" id="KW-0813">Transport</keyword>
<dbReference type="InterPro" id="IPR057366">
    <property type="entry name" value="TRPM-like"/>
</dbReference>
<evidence type="ECO:0000259" key="9">
    <source>
        <dbReference type="Pfam" id="PF25508"/>
    </source>
</evidence>
<evidence type="ECO:0000256" key="3">
    <source>
        <dbReference type="ARBA" id="ARBA00022692"/>
    </source>
</evidence>
<accession>A0A817ZAR0</accession>
<keyword evidence="6" id="KW-0472">Membrane</keyword>
<evidence type="ECO:0000313" key="11">
    <source>
        <dbReference type="Proteomes" id="UP000663833"/>
    </source>
</evidence>
<evidence type="ECO:0000256" key="6">
    <source>
        <dbReference type="ARBA" id="ARBA00023136"/>
    </source>
</evidence>
<dbReference type="AlphaFoldDB" id="A0A817ZAR0"/>
<evidence type="ECO:0000256" key="1">
    <source>
        <dbReference type="ARBA" id="ARBA00004141"/>
    </source>
</evidence>
<reference evidence="10" key="1">
    <citation type="submission" date="2021-02" db="EMBL/GenBank/DDBJ databases">
        <authorList>
            <person name="Nowell W R."/>
        </authorList>
    </citation>
    <scope>NUCLEOTIDE SEQUENCE</scope>
</reference>
<keyword evidence="3" id="KW-0812">Transmembrane</keyword>
<dbReference type="InterPro" id="IPR050927">
    <property type="entry name" value="TRPM"/>
</dbReference>
<dbReference type="Pfam" id="PF25508">
    <property type="entry name" value="TRPM2"/>
    <property type="match status" value="1"/>
</dbReference>
<comment type="subcellular location">
    <subcellularLocation>
        <location evidence="1">Membrane</location>
        <topology evidence="1">Multi-pass membrane protein</topology>
    </subcellularLocation>
</comment>
<proteinExistence type="predicted"/>
<protein>
    <recommendedName>
        <fullName evidence="12">LSDAT_euk domain-containing protein</fullName>
    </recommendedName>
</protein>
<evidence type="ECO:0000256" key="4">
    <source>
        <dbReference type="ARBA" id="ARBA00022989"/>
    </source>
</evidence>
<comment type="caution">
    <text evidence="10">The sequence shown here is derived from an EMBL/GenBank/DDBJ whole genome shotgun (WGS) entry which is preliminary data.</text>
</comment>
<feature type="domain" description="TRPM SLOG" evidence="8">
    <location>
        <begin position="1"/>
        <end position="140"/>
    </location>
</feature>
<evidence type="ECO:0000256" key="7">
    <source>
        <dbReference type="ARBA" id="ARBA00023303"/>
    </source>
</evidence>
<evidence type="ECO:0000256" key="2">
    <source>
        <dbReference type="ARBA" id="ARBA00022448"/>
    </source>
</evidence>
<dbReference type="Proteomes" id="UP000663833">
    <property type="component" value="Unassembled WGS sequence"/>
</dbReference>
<name>A0A817ZAR0_9BILA</name>
<evidence type="ECO:0008006" key="12">
    <source>
        <dbReference type="Google" id="ProtNLM"/>
    </source>
</evidence>
<keyword evidence="5" id="KW-0406">Ion transport</keyword>
<keyword evidence="7" id="KW-0407">Ion channel</keyword>
<evidence type="ECO:0000256" key="5">
    <source>
        <dbReference type="ARBA" id="ARBA00023065"/>
    </source>
</evidence>
<dbReference type="PANTHER" id="PTHR13800">
    <property type="entry name" value="TRANSIENT RECEPTOR POTENTIAL CATION CHANNEL, SUBFAMILY M, MEMBER 6"/>
    <property type="match status" value="1"/>
</dbReference>
<dbReference type="InterPro" id="IPR041491">
    <property type="entry name" value="TRPM_SLOG"/>
</dbReference>
<dbReference type="Pfam" id="PF18139">
    <property type="entry name" value="LSDAT_euk"/>
    <property type="match status" value="1"/>
</dbReference>
<evidence type="ECO:0000313" key="10">
    <source>
        <dbReference type="EMBL" id="CAF3391000.1"/>
    </source>
</evidence>